<dbReference type="GO" id="GO:0004814">
    <property type="term" value="F:arginine-tRNA ligase activity"/>
    <property type="evidence" value="ECO:0007669"/>
    <property type="project" value="UniProtKB-UniRule"/>
</dbReference>
<dbReference type="EC" id="6.1.1.19" evidence="9"/>
<feature type="short sequence motif" description="'HIGH' region" evidence="9">
    <location>
        <begin position="123"/>
        <end position="133"/>
    </location>
</feature>
<evidence type="ECO:0000313" key="14">
    <source>
        <dbReference type="Proteomes" id="UP000515823"/>
    </source>
</evidence>
<dbReference type="InterPro" id="IPR035684">
    <property type="entry name" value="ArgRS_core"/>
</dbReference>
<evidence type="ECO:0000256" key="3">
    <source>
        <dbReference type="ARBA" id="ARBA00022598"/>
    </source>
</evidence>
<dbReference type="NCBIfam" id="TIGR00456">
    <property type="entry name" value="argS"/>
    <property type="match status" value="1"/>
</dbReference>
<reference evidence="13 14" key="1">
    <citation type="submission" date="2020-08" db="EMBL/GenBank/DDBJ databases">
        <authorList>
            <person name="Liu C."/>
            <person name="Sun Q."/>
        </authorList>
    </citation>
    <scope>NUCLEOTIDE SEQUENCE [LARGE SCALE GENOMIC DNA]</scope>
    <source>
        <strain evidence="13 14">NSJ-38</strain>
    </source>
</reference>
<dbReference type="SUPFAM" id="SSF47323">
    <property type="entry name" value="Anticodon-binding domain of a subclass of class I aminoacyl-tRNA synthetases"/>
    <property type="match status" value="1"/>
</dbReference>
<dbReference type="GO" id="GO:0006420">
    <property type="term" value="P:arginyl-tRNA aminoacylation"/>
    <property type="evidence" value="ECO:0007669"/>
    <property type="project" value="UniProtKB-UniRule"/>
</dbReference>
<gene>
    <name evidence="9 13" type="primary">argS</name>
    <name evidence="13" type="ORF">H9Q78_00205</name>
</gene>
<dbReference type="EMBL" id="CP060634">
    <property type="protein sequence ID" value="QNM05638.1"/>
    <property type="molecule type" value="Genomic_DNA"/>
</dbReference>
<evidence type="ECO:0000259" key="12">
    <source>
        <dbReference type="SMART" id="SM01016"/>
    </source>
</evidence>
<dbReference type="InterPro" id="IPR001412">
    <property type="entry name" value="aa-tRNA-synth_I_CS"/>
</dbReference>
<evidence type="ECO:0000256" key="8">
    <source>
        <dbReference type="ARBA" id="ARBA00049339"/>
    </source>
</evidence>
<evidence type="ECO:0000256" key="1">
    <source>
        <dbReference type="ARBA" id="ARBA00005594"/>
    </source>
</evidence>
<dbReference type="KEGG" id="qdo:H9Q78_00205"/>
<keyword evidence="6 9" id="KW-0648">Protein biosynthesis</keyword>
<evidence type="ECO:0000256" key="7">
    <source>
        <dbReference type="ARBA" id="ARBA00023146"/>
    </source>
</evidence>
<evidence type="ECO:0000313" key="13">
    <source>
        <dbReference type="EMBL" id="QNM05638.1"/>
    </source>
</evidence>
<sequence length="589" mass="66127">MKKLIDLITETVEQGFEACGYEGSLGKVTLSNRPDLCEYQCNGAMAGAKLYKKAPIMIAGDVVEKLKIAPCFEEAAAVSPGFINLKLSKTFLADYLEEMDHSEKLGVAYDGDKETIVIDYGGPNVAKPLHVGHLRSAIIGESMKRLGRFLGHEVIGDVHLGDWGLQMGLIIEELKERKPELPYFDEAYTGDYPEEAPFTIGELEEIYPAASAKSKADEAFAEKAHDATFKLQRGDKGYMALWNHILNVSVSDLKKNYEKLNVTFDIWKKESDAQPYIPAMVQEMKEKGFAHESQGALVVDVKEDTDTKEIPPCILLKSDGATLYSTTDLATLVEREKLFSPDRVLYVVDKRQELHFTQVFRCAKKTGIVRPEVKLDFLGFGTMNGKDGKPFKTRDGGVMRLEYLIKEICDAVYEKIMENRTVSETEARKTAEVIGLAALKYGDLSNQASKDYMFDVDRFISFEGDTGPYILYTIVRIKSIQAKYEALPEHYTGTVRVLPAASESEKALQIEVSKVSDALLSAFSEQAPHKICQYIYDLSNAFNRFYHETKIMAEEDKERQAAYIRLLELVKRVLETCIGLLGFEAPDRM</sequence>
<evidence type="ECO:0000256" key="4">
    <source>
        <dbReference type="ARBA" id="ARBA00022741"/>
    </source>
</evidence>
<feature type="domain" description="DALR anticodon binding" evidence="11">
    <location>
        <begin position="470"/>
        <end position="589"/>
    </location>
</feature>
<comment type="catalytic activity">
    <reaction evidence="8 9">
        <text>tRNA(Arg) + L-arginine + ATP = L-arginyl-tRNA(Arg) + AMP + diphosphate</text>
        <dbReference type="Rhea" id="RHEA:20301"/>
        <dbReference type="Rhea" id="RHEA-COMP:9658"/>
        <dbReference type="Rhea" id="RHEA-COMP:9673"/>
        <dbReference type="ChEBI" id="CHEBI:30616"/>
        <dbReference type="ChEBI" id="CHEBI:32682"/>
        <dbReference type="ChEBI" id="CHEBI:33019"/>
        <dbReference type="ChEBI" id="CHEBI:78442"/>
        <dbReference type="ChEBI" id="CHEBI:78513"/>
        <dbReference type="ChEBI" id="CHEBI:456215"/>
        <dbReference type="EC" id="6.1.1.19"/>
    </reaction>
</comment>
<dbReference type="InterPro" id="IPR008909">
    <property type="entry name" value="DALR_anticod-bd"/>
</dbReference>
<dbReference type="RefSeq" id="WP_249302806.1">
    <property type="nucleotide sequence ID" value="NZ_CP060634.1"/>
</dbReference>
<dbReference type="SMART" id="SM01016">
    <property type="entry name" value="Arg_tRNA_synt_N"/>
    <property type="match status" value="1"/>
</dbReference>
<dbReference type="GO" id="GO:0005524">
    <property type="term" value="F:ATP binding"/>
    <property type="evidence" value="ECO:0007669"/>
    <property type="project" value="UniProtKB-UniRule"/>
</dbReference>
<dbReference type="SUPFAM" id="SSF55190">
    <property type="entry name" value="Arginyl-tRNA synthetase (ArgRS), N-terminal 'additional' domain"/>
    <property type="match status" value="1"/>
</dbReference>
<evidence type="ECO:0000256" key="6">
    <source>
        <dbReference type="ARBA" id="ARBA00022917"/>
    </source>
</evidence>
<dbReference type="GO" id="GO:0005737">
    <property type="term" value="C:cytoplasm"/>
    <property type="evidence" value="ECO:0007669"/>
    <property type="project" value="UniProtKB-SubCell"/>
</dbReference>
<dbReference type="InterPro" id="IPR014729">
    <property type="entry name" value="Rossmann-like_a/b/a_fold"/>
</dbReference>
<accession>A0A7G9G4A6</accession>
<keyword evidence="3 9" id="KW-0436">Ligase</keyword>
<dbReference type="SUPFAM" id="SSF52374">
    <property type="entry name" value="Nucleotidylyl transferase"/>
    <property type="match status" value="1"/>
</dbReference>
<proteinExistence type="inferred from homology"/>
<dbReference type="InterPro" id="IPR009080">
    <property type="entry name" value="tRNAsynth_Ia_anticodon-bd"/>
</dbReference>
<keyword evidence="14" id="KW-1185">Reference proteome</keyword>
<evidence type="ECO:0000256" key="9">
    <source>
        <dbReference type="HAMAP-Rule" id="MF_00123"/>
    </source>
</evidence>
<dbReference type="PANTHER" id="PTHR11956">
    <property type="entry name" value="ARGINYL-TRNA SYNTHETASE"/>
    <property type="match status" value="1"/>
</dbReference>
<dbReference type="SMART" id="SM00836">
    <property type="entry name" value="DALR_1"/>
    <property type="match status" value="1"/>
</dbReference>
<comment type="subcellular location">
    <subcellularLocation>
        <location evidence="9">Cytoplasm</location>
    </subcellularLocation>
</comment>
<dbReference type="FunFam" id="3.40.50.620:FF:000116">
    <property type="entry name" value="Arginine--tRNA ligase"/>
    <property type="match status" value="1"/>
</dbReference>
<dbReference type="AlphaFoldDB" id="A0A7G9G4A6"/>
<evidence type="ECO:0000256" key="5">
    <source>
        <dbReference type="ARBA" id="ARBA00022840"/>
    </source>
</evidence>
<keyword evidence="7 9" id="KW-0030">Aminoacyl-tRNA synthetase</keyword>
<dbReference type="InterPro" id="IPR001278">
    <property type="entry name" value="Arg-tRNA-ligase"/>
</dbReference>
<evidence type="ECO:0000259" key="11">
    <source>
        <dbReference type="SMART" id="SM00836"/>
    </source>
</evidence>
<comment type="subunit">
    <text evidence="9">Monomer.</text>
</comment>
<dbReference type="Proteomes" id="UP000515823">
    <property type="component" value="Chromosome"/>
</dbReference>
<dbReference type="Gene3D" id="3.30.1360.70">
    <property type="entry name" value="Arginyl tRNA synthetase N-terminal domain"/>
    <property type="match status" value="1"/>
</dbReference>
<evidence type="ECO:0000256" key="10">
    <source>
        <dbReference type="RuleBase" id="RU363038"/>
    </source>
</evidence>
<dbReference type="InterPro" id="IPR036695">
    <property type="entry name" value="Arg-tRNA-synth_N_sf"/>
</dbReference>
<name>A0A7G9G4A6_9FIRM</name>
<organism evidence="13 14">
    <name type="scientific">Qiania dongpingensis</name>
    <dbReference type="NCBI Taxonomy" id="2763669"/>
    <lineage>
        <taxon>Bacteria</taxon>
        <taxon>Bacillati</taxon>
        <taxon>Bacillota</taxon>
        <taxon>Clostridia</taxon>
        <taxon>Lachnospirales</taxon>
        <taxon>Lachnospiraceae</taxon>
        <taxon>Qiania</taxon>
    </lineage>
</organism>
<dbReference type="PRINTS" id="PR01038">
    <property type="entry name" value="TRNASYNTHARG"/>
</dbReference>
<dbReference type="HAMAP" id="MF_00123">
    <property type="entry name" value="Arg_tRNA_synth"/>
    <property type="match status" value="1"/>
</dbReference>
<keyword evidence="2 9" id="KW-0963">Cytoplasm</keyword>
<keyword evidence="4 9" id="KW-0547">Nucleotide-binding</keyword>
<dbReference type="Pfam" id="PF03485">
    <property type="entry name" value="Arg_tRNA_synt_N"/>
    <property type="match status" value="1"/>
</dbReference>
<dbReference type="InterPro" id="IPR005148">
    <property type="entry name" value="Arg-tRNA-synth_N"/>
</dbReference>
<dbReference type="PANTHER" id="PTHR11956:SF5">
    <property type="entry name" value="ARGININE--TRNA LIGASE, CYTOPLASMIC"/>
    <property type="match status" value="1"/>
</dbReference>
<dbReference type="Gene3D" id="3.40.50.620">
    <property type="entry name" value="HUPs"/>
    <property type="match status" value="1"/>
</dbReference>
<feature type="domain" description="Arginyl tRNA synthetase N-terminal" evidence="12">
    <location>
        <begin position="6"/>
        <end position="87"/>
    </location>
</feature>
<evidence type="ECO:0000256" key="2">
    <source>
        <dbReference type="ARBA" id="ARBA00022490"/>
    </source>
</evidence>
<comment type="similarity">
    <text evidence="1 9 10">Belongs to the class-I aminoacyl-tRNA synthetase family.</text>
</comment>
<dbReference type="Pfam" id="PF05746">
    <property type="entry name" value="DALR_1"/>
    <property type="match status" value="1"/>
</dbReference>
<dbReference type="Gene3D" id="1.10.730.10">
    <property type="entry name" value="Isoleucyl-tRNA Synthetase, Domain 1"/>
    <property type="match status" value="1"/>
</dbReference>
<dbReference type="Pfam" id="PF00750">
    <property type="entry name" value="tRNA-synt_1d"/>
    <property type="match status" value="1"/>
</dbReference>
<protein>
    <recommendedName>
        <fullName evidence="9">Arginine--tRNA ligase</fullName>
        <ecNumber evidence="9">6.1.1.19</ecNumber>
    </recommendedName>
    <alternativeName>
        <fullName evidence="9">Arginyl-tRNA synthetase</fullName>
        <shortName evidence="9">ArgRS</shortName>
    </alternativeName>
</protein>
<dbReference type="PROSITE" id="PS00178">
    <property type="entry name" value="AA_TRNA_LIGASE_I"/>
    <property type="match status" value="1"/>
</dbReference>
<keyword evidence="5 9" id="KW-0067">ATP-binding</keyword>